<dbReference type="GO" id="GO:0046872">
    <property type="term" value="F:metal ion binding"/>
    <property type="evidence" value="ECO:0007669"/>
    <property type="project" value="UniProtKB-KW"/>
</dbReference>
<dbReference type="SMART" id="SM00098">
    <property type="entry name" value="alkPPc"/>
    <property type="match status" value="1"/>
</dbReference>
<dbReference type="SUPFAM" id="SSF53649">
    <property type="entry name" value="Alkaline phosphatase-like"/>
    <property type="match status" value="1"/>
</dbReference>
<feature type="binding site" evidence="4">
    <location>
        <position position="104"/>
    </location>
    <ligand>
        <name>Zn(2+)</name>
        <dbReference type="ChEBI" id="CHEBI:29105"/>
        <label>2</label>
    </ligand>
</feature>
<keyword evidence="3" id="KW-0325">Glycoprotein</keyword>
<dbReference type="PANTHER" id="PTHR11596">
    <property type="entry name" value="ALKALINE PHOSPHATASE"/>
    <property type="match status" value="1"/>
</dbReference>
<dbReference type="Gene3D" id="3.40.720.10">
    <property type="entry name" value="Alkaline Phosphatase, subunit A"/>
    <property type="match status" value="1"/>
</dbReference>
<name>B4DNF3_HUMAN</name>
<comment type="subcellular location">
    <subcellularLocation>
        <location evidence="1">Cell membrane</location>
        <topology evidence="1">Lipid-anchor</topology>
        <topology evidence="1">GPI-anchor</topology>
    </subcellularLocation>
</comment>
<evidence type="ECO:0000256" key="3">
    <source>
        <dbReference type="ARBA" id="ARBA00022622"/>
    </source>
</evidence>
<dbReference type="GO" id="GO:0005886">
    <property type="term" value="C:plasma membrane"/>
    <property type="evidence" value="ECO:0007669"/>
    <property type="project" value="UniProtKB-SubCell"/>
</dbReference>
<feature type="binding site" evidence="4">
    <location>
        <position position="105"/>
    </location>
    <ligand>
        <name>Zn(2+)</name>
        <dbReference type="ChEBI" id="CHEBI:29105"/>
        <label>2</label>
    </ligand>
</feature>
<dbReference type="SMR" id="B4DNF3"/>
<dbReference type="GO" id="GO:0098552">
    <property type="term" value="C:side of membrane"/>
    <property type="evidence" value="ECO:0007669"/>
    <property type="project" value="UniProtKB-KW"/>
</dbReference>
<keyword evidence="4" id="KW-0862">Zinc</keyword>
<evidence type="ECO:0000256" key="1">
    <source>
        <dbReference type="ARBA" id="ARBA00004609"/>
    </source>
</evidence>
<sequence length="194" mass="21747">MQASLDPSVTHLMGLFEPGDMKYEIHRDSTLDPSLMEMTEAALRLLSRNPRGFFLFVEGGRIDHGHHESRAYRALTETIMFDDAIERAGQLTSEEDTLSLVTADHSHVFSFGGYPLARPGTGRPTRSSYTETVQAMCSRTAPGRMLPRARAGAPSIGSSQQCPWTKRPTQARTWRCSRAARRRTWFTACRSRPS</sequence>
<comment type="cofactor">
    <cofactor evidence="4">
        <name>Mg(2+)</name>
        <dbReference type="ChEBI" id="CHEBI:18420"/>
    </cofactor>
    <text evidence="4">Binds 1 Mg(2+) ion.</text>
</comment>
<dbReference type="Pfam" id="PF00245">
    <property type="entry name" value="Alk_phosphatase"/>
    <property type="match status" value="1"/>
</dbReference>
<dbReference type="GO" id="GO:0004035">
    <property type="term" value="F:alkaline phosphatase activity"/>
    <property type="evidence" value="ECO:0007669"/>
    <property type="project" value="UniProtKB-EC"/>
</dbReference>
<keyword evidence="3" id="KW-0472">Membrane</keyword>
<proteinExistence type="evidence at transcript level"/>
<dbReference type="PeptideAtlas" id="B4DNF3"/>
<feature type="binding site" evidence="4">
    <location>
        <position position="67"/>
    </location>
    <ligand>
        <name>Zn(2+)</name>
        <dbReference type="ChEBI" id="CHEBI:29105"/>
        <label>2</label>
    </ligand>
</feature>
<dbReference type="EMBL" id="AK297894">
    <property type="protein sequence ID" value="BAG60215.1"/>
    <property type="molecule type" value="mRNA"/>
</dbReference>
<reference evidence="5" key="1">
    <citation type="submission" date="2007-10" db="EMBL/GenBank/DDBJ databases">
        <title>NEDO human cDNA sequencing project focused on splicing variants.</title>
        <authorList>
            <person name="Wakamatsu A."/>
            <person name="Yamamoto J."/>
            <person name="Kimura K."/>
            <person name="Ishii S."/>
            <person name="Watanabe K."/>
            <person name="Sugiyama A."/>
            <person name="Murakawa K."/>
            <person name="Kaida T."/>
            <person name="Tsuchiya K."/>
            <person name="Fukuzumi Y."/>
            <person name="Kumagai A."/>
            <person name="Oishi Y."/>
            <person name="Yamamoto S."/>
            <person name="Ono Y."/>
            <person name="Komori Y."/>
            <person name="Yamazaki M."/>
            <person name="Kisu Y."/>
            <person name="Nishikawa T."/>
            <person name="Sugano S."/>
            <person name="Nomura N."/>
            <person name="Isogai T."/>
        </authorList>
    </citation>
    <scope>NUCLEOTIDE SEQUENCE</scope>
</reference>
<keyword evidence="3" id="KW-0449">Lipoprotein</keyword>
<evidence type="ECO:0000313" key="5">
    <source>
        <dbReference type="EMBL" id="BAG60215.1"/>
    </source>
</evidence>
<accession>B4DNF3</accession>
<evidence type="ECO:0000256" key="4">
    <source>
        <dbReference type="PIRSR" id="PIRSR601952-2"/>
    </source>
</evidence>
<keyword evidence="4" id="KW-0460">Magnesium</keyword>
<comment type="cofactor">
    <cofactor evidence="4">
        <name>Zn(2+)</name>
        <dbReference type="ChEBI" id="CHEBI:29105"/>
    </cofactor>
    <text evidence="4">Binds 2 Zn(2+) ions.</text>
</comment>
<dbReference type="AlphaFoldDB" id="B4DNF3"/>
<dbReference type="EC" id="3.1.3.1" evidence="2"/>
<evidence type="ECO:0000256" key="2">
    <source>
        <dbReference type="ARBA" id="ARBA00012647"/>
    </source>
</evidence>
<feature type="binding site" evidence="4">
    <location>
        <position position="58"/>
    </location>
    <ligand>
        <name>Mg(2+)</name>
        <dbReference type="ChEBI" id="CHEBI:18420"/>
    </ligand>
</feature>
<dbReference type="InterPro" id="IPR017850">
    <property type="entry name" value="Alkaline_phosphatase_core_sf"/>
</dbReference>
<feature type="binding site" evidence="4">
    <location>
        <position position="63"/>
    </location>
    <ligand>
        <name>Zn(2+)</name>
        <dbReference type="ChEBI" id="CHEBI:29105"/>
        <label>2</label>
    </ligand>
</feature>
<keyword evidence="4" id="KW-0479">Metal-binding</keyword>
<keyword evidence="3" id="KW-0336">GPI-anchor</keyword>
<organism evidence="5">
    <name type="scientific">Homo sapiens</name>
    <name type="common">Human</name>
    <dbReference type="NCBI Taxonomy" id="9606"/>
    <lineage>
        <taxon>Eukaryota</taxon>
        <taxon>Metazoa</taxon>
        <taxon>Chordata</taxon>
        <taxon>Craniata</taxon>
        <taxon>Vertebrata</taxon>
        <taxon>Euteleostomi</taxon>
        <taxon>Mammalia</taxon>
        <taxon>Eutheria</taxon>
        <taxon>Euarchontoglires</taxon>
        <taxon>Primates</taxon>
        <taxon>Haplorrhini</taxon>
        <taxon>Catarrhini</taxon>
        <taxon>Hominidae</taxon>
        <taxon>Homo</taxon>
    </lineage>
</organism>
<dbReference type="InterPro" id="IPR001952">
    <property type="entry name" value="Alkaline_phosphatase"/>
</dbReference>
<protein>
    <recommendedName>
        <fullName evidence="2">alkaline phosphatase</fullName>
        <ecNumber evidence="2">3.1.3.1</ecNumber>
    </recommendedName>
</protein>
<dbReference type="PANTHER" id="PTHR11596:SF69">
    <property type="entry name" value="ALKALINE PHOSPHATASE, PLACENTAL TYPE"/>
    <property type="match status" value="1"/>
</dbReference>